<evidence type="ECO:0000313" key="3">
    <source>
        <dbReference type="Proteomes" id="UP000807504"/>
    </source>
</evidence>
<protein>
    <recommendedName>
        <fullName evidence="4">TIL domain-containing protein</fullName>
    </recommendedName>
</protein>
<keyword evidence="1" id="KW-0732">Signal</keyword>
<dbReference type="AlphaFoldDB" id="A0A8T0DZ70"/>
<feature type="signal peptide" evidence="1">
    <location>
        <begin position="1"/>
        <end position="18"/>
    </location>
</feature>
<reference evidence="2" key="1">
    <citation type="journal article" date="2020" name="bioRxiv">
        <title>Chromosome-level reference genome of the European wasp spider Argiope bruennichi: a resource for studies on range expansion and evolutionary adaptation.</title>
        <authorList>
            <person name="Sheffer M.M."/>
            <person name="Hoppe A."/>
            <person name="Krehenwinkel H."/>
            <person name="Uhl G."/>
            <person name="Kuss A.W."/>
            <person name="Jensen L."/>
            <person name="Jensen C."/>
            <person name="Gillespie R.G."/>
            <person name="Hoff K.J."/>
            <person name="Prost S."/>
        </authorList>
    </citation>
    <scope>NUCLEOTIDE SEQUENCE</scope>
</reference>
<dbReference type="EMBL" id="JABXBU010002231">
    <property type="protein sequence ID" value="KAF8763249.1"/>
    <property type="molecule type" value="Genomic_DNA"/>
</dbReference>
<comment type="caution">
    <text evidence="2">The sequence shown here is derived from an EMBL/GenBank/DDBJ whole genome shotgun (WGS) entry which is preliminary data.</text>
</comment>
<proteinExistence type="predicted"/>
<accession>A0A8T0DZ70</accession>
<evidence type="ECO:0008006" key="4">
    <source>
        <dbReference type="Google" id="ProtNLM"/>
    </source>
</evidence>
<dbReference type="Gene3D" id="2.10.25.10">
    <property type="entry name" value="Laminin"/>
    <property type="match status" value="1"/>
</dbReference>
<name>A0A8T0DZ70_ARGBR</name>
<dbReference type="InterPro" id="IPR036084">
    <property type="entry name" value="Ser_inhib-like_sf"/>
</dbReference>
<reference evidence="2" key="2">
    <citation type="submission" date="2020-06" db="EMBL/GenBank/DDBJ databases">
        <authorList>
            <person name="Sheffer M."/>
        </authorList>
    </citation>
    <scope>NUCLEOTIDE SEQUENCE</scope>
</reference>
<evidence type="ECO:0000256" key="1">
    <source>
        <dbReference type="SAM" id="SignalP"/>
    </source>
</evidence>
<keyword evidence="3" id="KW-1185">Reference proteome</keyword>
<organism evidence="2 3">
    <name type="scientific">Argiope bruennichi</name>
    <name type="common">Wasp spider</name>
    <name type="synonym">Aranea bruennichi</name>
    <dbReference type="NCBI Taxonomy" id="94029"/>
    <lineage>
        <taxon>Eukaryota</taxon>
        <taxon>Metazoa</taxon>
        <taxon>Ecdysozoa</taxon>
        <taxon>Arthropoda</taxon>
        <taxon>Chelicerata</taxon>
        <taxon>Arachnida</taxon>
        <taxon>Araneae</taxon>
        <taxon>Araneomorphae</taxon>
        <taxon>Entelegynae</taxon>
        <taxon>Araneoidea</taxon>
        <taxon>Araneidae</taxon>
        <taxon>Argiope</taxon>
    </lineage>
</organism>
<dbReference type="Proteomes" id="UP000807504">
    <property type="component" value="Unassembled WGS sequence"/>
</dbReference>
<sequence>MKFLFPFCLVIFFGAVCSFQFTKPDCHGNTTAGGYNSCRLRCDNLNSPPRVCPLFLLQGCTCKAGYIPVDRSYNPLKCVKREDCPK</sequence>
<gene>
    <name evidence="2" type="ORF">HNY73_021451</name>
</gene>
<dbReference type="SUPFAM" id="SSF57567">
    <property type="entry name" value="Serine protease inhibitors"/>
    <property type="match status" value="1"/>
</dbReference>
<feature type="chain" id="PRO_5035800743" description="TIL domain-containing protein" evidence="1">
    <location>
        <begin position="19"/>
        <end position="86"/>
    </location>
</feature>
<evidence type="ECO:0000313" key="2">
    <source>
        <dbReference type="EMBL" id="KAF8763249.1"/>
    </source>
</evidence>